<evidence type="ECO:0000256" key="3">
    <source>
        <dbReference type="ARBA" id="ARBA00023110"/>
    </source>
</evidence>
<dbReference type="SUPFAM" id="SSF50891">
    <property type="entry name" value="Cyclophilin-like"/>
    <property type="match status" value="1"/>
</dbReference>
<dbReference type="AlphaFoldDB" id="A0A229FRW4"/>
<dbReference type="InterPro" id="IPR029000">
    <property type="entry name" value="Cyclophilin-like_dom_sf"/>
</dbReference>
<dbReference type="PROSITE" id="PS50072">
    <property type="entry name" value="CSA_PPIASE_2"/>
    <property type="match status" value="1"/>
</dbReference>
<comment type="function">
    <text evidence="1 5">PPIases accelerate the folding of proteins. It catalyzes the cis-trans isomerization of proline imidic peptide bonds in oligopeptides.</text>
</comment>
<dbReference type="Pfam" id="PF00160">
    <property type="entry name" value="Pro_isomerase"/>
    <property type="match status" value="1"/>
</dbReference>
<keyword evidence="8" id="KW-1185">Reference proteome</keyword>
<evidence type="ECO:0000256" key="1">
    <source>
        <dbReference type="ARBA" id="ARBA00002388"/>
    </source>
</evidence>
<proteinExistence type="inferred from homology"/>
<accession>A0A229FRW4</accession>
<dbReference type="EC" id="5.2.1.8" evidence="5"/>
<reference evidence="7 8" key="1">
    <citation type="submission" date="2017-06" db="EMBL/GenBank/DDBJ databases">
        <title>Reclassification of a Polynucleobacter cosmopolitanus strain isolated from tropical Lake Victoria as Polynucleobacter victoriensis comb. nov.</title>
        <authorList>
            <person name="Hahn M.W."/>
        </authorList>
    </citation>
    <scope>NUCLEOTIDE SEQUENCE [LARGE SCALE GENOMIC DNA]</scope>
    <source>
        <strain evidence="7 8">MWH-MoIso2</strain>
    </source>
</reference>
<name>A0A229FRW4_9BURK</name>
<evidence type="ECO:0000313" key="8">
    <source>
        <dbReference type="Proteomes" id="UP000215188"/>
    </source>
</evidence>
<comment type="similarity">
    <text evidence="2 5">Belongs to the cyclophilin-type PPIase family.</text>
</comment>
<keyword evidence="5" id="KW-0732">Signal</keyword>
<dbReference type="RefSeq" id="WP_089516615.1">
    <property type="nucleotide sequence ID" value="NZ_NJGG01000003.1"/>
</dbReference>
<evidence type="ECO:0000256" key="2">
    <source>
        <dbReference type="ARBA" id="ARBA00007365"/>
    </source>
</evidence>
<feature type="chain" id="PRO_5011828819" description="Peptidyl-prolyl cis-trans isomerase" evidence="5">
    <location>
        <begin position="19"/>
        <end position="183"/>
    </location>
</feature>
<evidence type="ECO:0000256" key="4">
    <source>
        <dbReference type="ARBA" id="ARBA00023235"/>
    </source>
</evidence>
<dbReference type="PRINTS" id="PR00153">
    <property type="entry name" value="CSAPPISMRASE"/>
</dbReference>
<keyword evidence="4 5" id="KW-0413">Isomerase</keyword>
<dbReference type="Proteomes" id="UP000215188">
    <property type="component" value="Unassembled WGS sequence"/>
</dbReference>
<protein>
    <recommendedName>
        <fullName evidence="5">Peptidyl-prolyl cis-trans isomerase</fullName>
        <shortName evidence="5">PPIase</shortName>
        <ecNumber evidence="5">5.2.1.8</ecNumber>
    </recommendedName>
</protein>
<dbReference type="PROSITE" id="PS00170">
    <property type="entry name" value="CSA_PPIASE_1"/>
    <property type="match status" value="1"/>
</dbReference>
<feature type="signal peptide" evidence="5">
    <location>
        <begin position="1"/>
        <end position="18"/>
    </location>
</feature>
<dbReference type="GO" id="GO:0003755">
    <property type="term" value="F:peptidyl-prolyl cis-trans isomerase activity"/>
    <property type="evidence" value="ECO:0007669"/>
    <property type="project" value="UniProtKB-UniRule"/>
</dbReference>
<dbReference type="EMBL" id="NJGG01000003">
    <property type="protein sequence ID" value="OXL14572.1"/>
    <property type="molecule type" value="Genomic_DNA"/>
</dbReference>
<comment type="catalytic activity">
    <reaction evidence="5">
        <text>[protein]-peptidylproline (omega=180) = [protein]-peptidylproline (omega=0)</text>
        <dbReference type="Rhea" id="RHEA:16237"/>
        <dbReference type="Rhea" id="RHEA-COMP:10747"/>
        <dbReference type="Rhea" id="RHEA-COMP:10748"/>
        <dbReference type="ChEBI" id="CHEBI:83833"/>
        <dbReference type="ChEBI" id="CHEBI:83834"/>
        <dbReference type="EC" id="5.2.1.8"/>
    </reaction>
</comment>
<sequence>MKKLLAALLVTLSTLSFAGPKVEFKTTMGDFVVELNPEKAPKTVENFLGYVNSGFYNGTIFHRVINNFMVQGGGFTPDMQQKATKAPISLESNNGLNNVVYSIAMARTNVPDSATAQFFVNVVNNKNLDYPRPDGHGYAVFGMVIKGTETIDKIKAVSTTSKRPFADVPSTTIVINSAKVIGQ</sequence>
<dbReference type="Gene3D" id="2.40.100.10">
    <property type="entry name" value="Cyclophilin-like"/>
    <property type="match status" value="1"/>
</dbReference>
<dbReference type="PIRSF" id="PIRSF001467">
    <property type="entry name" value="Peptidylpro_ismrse"/>
    <property type="match status" value="1"/>
</dbReference>
<comment type="caution">
    <text evidence="7">The sequence shown here is derived from an EMBL/GenBank/DDBJ whole genome shotgun (WGS) entry which is preliminary data.</text>
</comment>
<dbReference type="InterPro" id="IPR020892">
    <property type="entry name" value="Cyclophilin-type_PPIase_CS"/>
</dbReference>
<keyword evidence="3 5" id="KW-0697">Rotamase</keyword>
<dbReference type="InterPro" id="IPR024936">
    <property type="entry name" value="Cyclophilin-type_PPIase"/>
</dbReference>
<evidence type="ECO:0000259" key="6">
    <source>
        <dbReference type="PROSITE" id="PS50072"/>
    </source>
</evidence>
<dbReference type="PANTHER" id="PTHR43246">
    <property type="entry name" value="PEPTIDYL-PROLYL CIS-TRANS ISOMERASE CYP38, CHLOROPLASTIC"/>
    <property type="match status" value="1"/>
</dbReference>
<dbReference type="GO" id="GO:0006457">
    <property type="term" value="P:protein folding"/>
    <property type="evidence" value="ECO:0007669"/>
    <property type="project" value="InterPro"/>
</dbReference>
<dbReference type="InterPro" id="IPR002130">
    <property type="entry name" value="Cyclophilin-type_PPIase_dom"/>
</dbReference>
<dbReference type="OrthoDB" id="9807797at2"/>
<feature type="domain" description="PPIase cyclophilin-type" evidence="6">
    <location>
        <begin position="26"/>
        <end position="180"/>
    </location>
</feature>
<evidence type="ECO:0000313" key="7">
    <source>
        <dbReference type="EMBL" id="OXL14572.1"/>
    </source>
</evidence>
<gene>
    <name evidence="7" type="ORF">AOC33_08690</name>
</gene>
<evidence type="ECO:0000256" key="5">
    <source>
        <dbReference type="RuleBase" id="RU363019"/>
    </source>
</evidence>
<dbReference type="InterPro" id="IPR044665">
    <property type="entry name" value="E_coli_cyclophilin_A-like"/>
</dbReference>
<organism evidence="7 8">
    <name type="scientific">Polynucleobacter cosmopolitanus</name>
    <dbReference type="NCBI Taxonomy" id="351345"/>
    <lineage>
        <taxon>Bacteria</taxon>
        <taxon>Pseudomonadati</taxon>
        <taxon>Pseudomonadota</taxon>
        <taxon>Betaproteobacteria</taxon>
        <taxon>Burkholderiales</taxon>
        <taxon>Burkholderiaceae</taxon>
        <taxon>Polynucleobacter</taxon>
    </lineage>
</organism>